<dbReference type="EMBL" id="JMFG01000024">
    <property type="protein sequence ID" value="KDA53243.1"/>
    <property type="molecule type" value="Genomic_DNA"/>
</dbReference>
<gene>
    <name evidence="1" type="ORF">EG19_06575</name>
</gene>
<evidence type="ECO:0000313" key="2">
    <source>
        <dbReference type="Proteomes" id="UP000027284"/>
    </source>
</evidence>
<sequence>MSEIPNPFYLASKESYALSQPRRCFPIRRVATDKRSDLLLVRIDPPLIGQAFGLGAKDIEYLVLAPRHESVSLFPVSEWPAHVHVARILRDAPETRGYLEPSELEEIGWGEIYPDQASALVDNSDVKTL</sequence>
<dbReference type="Proteomes" id="UP000027284">
    <property type="component" value="Unassembled WGS sequence"/>
</dbReference>
<dbReference type="RefSeq" id="WP_038049950.1">
    <property type="nucleotide sequence ID" value="NZ_JMFG01000024.1"/>
</dbReference>
<organism evidence="1 2">
    <name type="scientific">Thermoanaerobaculum aquaticum</name>
    <dbReference type="NCBI Taxonomy" id="1312852"/>
    <lineage>
        <taxon>Bacteria</taxon>
        <taxon>Pseudomonadati</taxon>
        <taxon>Acidobacteriota</taxon>
        <taxon>Thermoanaerobaculia</taxon>
        <taxon>Thermoanaerobaculales</taxon>
        <taxon>Thermoanaerobaculaceae</taxon>
        <taxon>Thermoanaerobaculum</taxon>
    </lineage>
</organism>
<proteinExistence type="predicted"/>
<protein>
    <submittedName>
        <fullName evidence="1">Uncharacterized protein</fullName>
    </submittedName>
</protein>
<keyword evidence="2" id="KW-1185">Reference proteome</keyword>
<comment type="caution">
    <text evidence="1">The sequence shown here is derived from an EMBL/GenBank/DDBJ whole genome shotgun (WGS) entry which is preliminary data.</text>
</comment>
<accession>A0A062XQZ9</accession>
<evidence type="ECO:0000313" key="1">
    <source>
        <dbReference type="EMBL" id="KDA53243.1"/>
    </source>
</evidence>
<dbReference type="OrthoDB" id="5149867at2"/>
<reference evidence="1 2" key="1">
    <citation type="submission" date="2014-04" db="EMBL/GenBank/DDBJ databases">
        <title>The Genome Sequence of Thermoanaerobaculum aquaticum MP-01, The First Cultivated Group 23 Acidobacterium.</title>
        <authorList>
            <person name="Stamps B.W."/>
            <person name="Losey N.A."/>
            <person name="Lawson P.A."/>
            <person name="Stevenson B.S."/>
        </authorList>
    </citation>
    <scope>NUCLEOTIDE SEQUENCE [LARGE SCALE GENOMIC DNA]</scope>
    <source>
        <strain evidence="1 2">MP-01</strain>
    </source>
</reference>
<name>A0A062XQZ9_9BACT</name>
<dbReference type="AlphaFoldDB" id="A0A062XQZ9"/>